<feature type="region of interest" description="Disordered" evidence="1">
    <location>
        <begin position="1"/>
        <end position="50"/>
    </location>
</feature>
<reference evidence="2 3" key="1">
    <citation type="submission" date="2014-06" db="EMBL/GenBank/DDBJ databases">
        <authorList>
            <consortium name="DOE Joint Genome Institute"/>
            <person name="Kuo A."/>
            <person name="Kohler A."/>
            <person name="Nagy L.G."/>
            <person name="Floudas D."/>
            <person name="Copeland A."/>
            <person name="Barry K.W."/>
            <person name="Cichocki N."/>
            <person name="Veneault-Fourrey C."/>
            <person name="LaButti K."/>
            <person name="Lindquist E.A."/>
            <person name="Lipzen A."/>
            <person name="Lundell T."/>
            <person name="Morin E."/>
            <person name="Murat C."/>
            <person name="Sun H."/>
            <person name="Tunlid A."/>
            <person name="Henrissat B."/>
            <person name="Grigoriev I.V."/>
            <person name="Hibbett D.S."/>
            <person name="Martin F."/>
            <person name="Nordberg H.P."/>
            <person name="Cantor M.N."/>
            <person name="Hua S.X."/>
        </authorList>
    </citation>
    <scope>NUCLEOTIDE SEQUENCE [LARGE SCALE GENOMIC DNA]</scope>
    <source>
        <strain evidence="2 3">ATCC 200175</strain>
    </source>
</reference>
<gene>
    <name evidence="2" type="ORF">PAXINDRAFT_42459</name>
</gene>
<dbReference type="OrthoDB" id="10420207at2759"/>
<organism evidence="2 3">
    <name type="scientific">Paxillus involutus ATCC 200175</name>
    <dbReference type="NCBI Taxonomy" id="664439"/>
    <lineage>
        <taxon>Eukaryota</taxon>
        <taxon>Fungi</taxon>
        <taxon>Dikarya</taxon>
        <taxon>Basidiomycota</taxon>
        <taxon>Agaricomycotina</taxon>
        <taxon>Agaricomycetes</taxon>
        <taxon>Agaricomycetidae</taxon>
        <taxon>Boletales</taxon>
        <taxon>Paxilineae</taxon>
        <taxon>Paxillaceae</taxon>
        <taxon>Paxillus</taxon>
    </lineage>
</organism>
<keyword evidence="3" id="KW-1185">Reference proteome</keyword>
<proteinExistence type="predicted"/>
<feature type="compositionally biased region" description="Basic and acidic residues" evidence="1">
    <location>
        <begin position="17"/>
        <end position="42"/>
    </location>
</feature>
<protein>
    <submittedName>
        <fullName evidence="2">Uncharacterized protein</fullName>
    </submittedName>
</protein>
<dbReference type="EMBL" id="KN819345">
    <property type="protein sequence ID" value="KIJ14171.1"/>
    <property type="molecule type" value="Genomic_DNA"/>
</dbReference>
<dbReference type="AlphaFoldDB" id="A0A0C9U4R6"/>
<dbReference type="Proteomes" id="UP000053647">
    <property type="component" value="Unassembled WGS sequence"/>
</dbReference>
<dbReference type="HOGENOM" id="CLU_171510_0_0_1"/>
<reference evidence="3" key="2">
    <citation type="submission" date="2015-01" db="EMBL/GenBank/DDBJ databases">
        <title>Evolutionary Origins and Diversification of the Mycorrhizal Mutualists.</title>
        <authorList>
            <consortium name="DOE Joint Genome Institute"/>
            <consortium name="Mycorrhizal Genomics Consortium"/>
            <person name="Kohler A."/>
            <person name="Kuo A."/>
            <person name="Nagy L.G."/>
            <person name="Floudas D."/>
            <person name="Copeland A."/>
            <person name="Barry K.W."/>
            <person name="Cichocki N."/>
            <person name="Veneault-Fourrey C."/>
            <person name="LaButti K."/>
            <person name="Lindquist E.A."/>
            <person name="Lipzen A."/>
            <person name="Lundell T."/>
            <person name="Morin E."/>
            <person name="Murat C."/>
            <person name="Riley R."/>
            <person name="Ohm R."/>
            <person name="Sun H."/>
            <person name="Tunlid A."/>
            <person name="Henrissat B."/>
            <person name="Grigoriev I.V."/>
            <person name="Hibbett D.S."/>
            <person name="Martin F."/>
        </authorList>
    </citation>
    <scope>NUCLEOTIDE SEQUENCE [LARGE SCALE GENOMIC DNA]</scope>
    <source>
        <strain evidence="3">ATCC 200175</strain>
    </source>
</reference>
<evidence type="ECO:0000313" key="2">
    <source>
        <dbReference type="EMBL" id="KIJ14171.1"/>
    </source>
</evidence>
<name>A0A0C9U4R6_PAXIN</name>
<accession>A0A0C9U4R6</accession>
<sequence length="86" mass="9608">PAQIIAGVHRSNWQRQQADRNRDYQRVLDEEAARKAQRHDAQEPEPDVEAPDFQEEVLDIPGAFSASAEILEDFIFAGAAHSGPIN</sequence>
<evidence type="ECO:0000313" key="3">
    <source>
        <dbReference type="Proteomes" id="UP000053647"/>
    </source>
</evidence>
<evidence type="ECO:0000256" key="1">
    <source>
        <dbReference type="SAM" id="MobiDB-lite"/>
    </source>
</evidence>
<feature type="non-terminal residue" evidence="2">
    <location>
        <position position="86"/>
    </location>
</feature>
<feature type="non-terminal residue" evidence="2">
    <location>
        <position position="1"/>
    </location>
</feature>